<dbReference type="AlphaFoldDB" id="N0BGG3"/>
<protein>
    <submittedName>
        <fullName evidence="1">Uncharacterized protein</fullName>
    </submittedName>
</protein>
<sequence length="86" mass="9600">MTAYTSTSNLMVGELIEIKYRVSRLAINGSTPDFVDRWITAQIVHNDNDAPPMARLVDGQLTDIRAYMTWRRVPGMEATSVGSLRG</sequence>
<dbReference type="Proteomes" id="UP000005952">
    <property type="component" value="Chromosome"/>
</dbReference>
<evidence type="ECO:0000313" key="2">
    <source>
        <dbReference type="Proteomes" id="UP000005952"/>
    </source>
</evidence>
<reference evidence="1 2" key="1">
    <citation type="journal article" date="2013" name="Genome Announc.">
        <title>Genome sequences for three denitrifying bacterial strains isolated from a uranium- and nitrate-contaminated subsurface environment.</title>
        <authorList>
            <person name="Venkatramanan R."/>
            <person name="Prakash O."/>
            <person name="Woyke T."/>
            <person name="Chain P."/>
            <person name="Goodwin L.A."/>
            <person name="Watson D."/>
            <person name="Brooks S."/>
            <person name="Kostka J.E."/>
            <person name="Green S.J."/>
        </authorList>
    </citation>
    <scope>NUCLEOTIDE SEQUENCE [LARGE SCALE GENOMIC DNA]</scope>
    <source>
        <strain evidence="1 2">1NES1</strain>
    </source>
</reference>
<gene>
    <name evidence="1" type="ORF">HYPDE_37793</name>
</gene>
<dbReference type="HOGENOM" id="CLU_2493694_0_0_5"/>
<dbReference type="KEGG" id="hdt:HYPDE_37793"/>
<proteinExistence type="predicted"/>
<dbReference type="OrthoDB" id="7933513at2"/>
<name>N0BGG3_9HYPH</name>
<dbReference type="STRING" id="670307.HYPDE_37793"/>
<keyword evidence="2" id="KW-1185">Reference proteome</keyword>
<accession>N0BGG3</accession>
<evidence type="ECO:0000313" key="1">
    <source>
        <dbReference type="EMBL" id="AGK59230.1"/>
    </source>
</evidence>
<organism evidence="1 2">
    <name type="scientific">Hyphomicrobium denitrificans 1NES1</name>
    <dbReference type="NCBI Taxonomy" id="670307"/>
    <lineage>
        <taxon>Bacteria</taxon>
        <taxon>Pseudomonadati</taxon>
        <taxon>Pseudomonadota</taxon>
        <taxon>Alphaproteobacteria</taxon>
        <taxon>Hyphomicrobiales</taxon>
        <taxon>Hyphomicrobiaceae</taxon>
        <taxon>Hyphomicrobium</taxon>
    </lineage>
</organism>
<dbReference type="EMBL" id="CP005587">
    <property type="protein sequence ID" value="AGK59230.1"/>
    <property type="molecule type" value="Genomic_DNA"/>
</dbReference>